<keyword evidence="2" id="KW-0808">Transferase</keyword>
<dbReference type="InterPro" id="IPR004398">
    <property type="entry name" value="RNA_MeTrfase_RsmD"/>
</dbReference>
<evidence type="ECO:0000313" key="4">
    <source>
        <dbReference type="Proteomes" id="UP000006637"/>
    </source>
</evidence>
<name>Q1AW93_RUBXD</name>
<dbReference type="STRING" id="266117.Rxyl_1372"/>
<gene>
    <name evidence="3" type="ordered locus">Rxyl_1372</name>
</gene>
<keyword evidence="1" id="KW-0489">Methyltransferase</keyword>
<dbReference type="InterPro" id="IPR002052">
    <property type="entry name" value="DNA_methylase_N6_adenine_CS"/>
</dbReference>
<dbReference type="InterPro" id="IPR029063">
    <property type="entry name" value="SAM-dependent_MTases_sf"/>
</dbReference>
<dbReference type="PANTHER" id="PTHR43542">
    <property type="entry name" value="METHYLTRANSFERASE"/>
    <property type="match status" value="1"/>
</dbReference>
<evidence type="ECO:0000256" key="1">
    <source>
        <dbReference type="ARBA" id="ARBA00022603"/>
    </source>
</evidence>
<dbReference type="CDD" id="cd02440">
    <property type="entry name" value="AdoMet_MTases"/>
    <property type="match status" value="1"/>
</dbReference>
<dbReference type="KEGG" id="rxy:Rxyl_1372"/>
<dbReference type="PROSITE" id="PS00092">
    <property type="entry name" value="N6_MTASE"/>
    <property type="match status" value="1"/>
</dbReference>
<dbReference type="NCBIfam" id="TIGR00095">
    <property type="entry name" value="16S rRNA (guanine(966)-N(2))-methyltransferase RsmD"/>
    <property type="match status" value="1"/>
</dbReference>
<dbReference type="eggNOG" id="COG0742">
    <property type="taxonomic scope" value="Bacteria"/>
</dbReference>
<dbReference type="GO" id="GO:0031167">
    <property type="term" value="P:rRNA methylation"/>
    <property type="evidence" value="ECO:0007669"/>
    <property type="project" value="InterPro"/>
</dbReference>
<dbReference type="AlphaFoldDB" id="Q1AW93"/>
<dbReference type="GO" id="GO:0003676">
    <property type="term" value="F:nucleic acid binding"/>
    <property type="evidence" value="ECO:0007669"/>
    <property type="project" value="InterPro"/>
</dbReference>
<dbReference type="HOGENOM" id="CLU_075826_0_0_11"/>
<dbReference type="Pfam" id="PF03602">
    <property type="entry name" value="Cons_hypoth95"/>
    <property type="match status" value="1"/>
</dbReference>
<evidence type="ECO:0008006" key="5">
    <source>
        <dbReference type="Google" id="ProtNLM"/>
    </source>
</evidence>
<evidence type="ECO:0000313" key="3">
    <source>
        <dbReference type="EMBL" id="ABG04335.1"/>
    </source>
</evidence>
<accession>Q1AW93</accession>
<proteinExistence type="predicted"/>
<dbReference type="SUPFAM" id="SSF53335">
    <property type="entry name" value="S-adenosyl-L-methionine-dependent methyltransferases"/>
    <property type="match status" value="1"/>
</dbReference>
<protein>
    <recommendedName>
        <fullName evidence="5">Methyltransferase</fullName>
    </recommendedName>
</protein>
<reference evidence="3 4" key="1">
    <citation type="submission" date="2006-06" db="EMBL/GenBank/DDBJ databases">
        <title>Complete sequence of Rubrobacter xylanophilus DSM 9941.</title>
        <authorList>
            <consortium name="US DOE Joint Genome Institute"/>
            <person name="Copeland A."/>
            <person name="Lucas S."/>
            <person name="Lapidus A."/>
            <person name="Barry K."/>
            <person name="Detter J.C."/>
            <person name="Glavina del Rio T."/>
            <person name="Hammon N."/>
            <person name="Israni S."/>
            <person name="Dalin E."/>
            <person name="Tice H."/>
            <person name="Pitluck S."/>
            <person name="Munk A.C."/>
            <person name="Brettin T."/>
            <person name="Bruce D."/>
            <person name="Han C."/>
            <person name="Tapia R."/>
            <person name="Gilna P."/>
            <person name="Schmutz J."/>
            <person name="Larimer F."/>
            <person name="Land M."/>
            <person name="Hauser L."/>
            <person name="Kyrpides N."/>
            <person name="Lykidis A."/>
            <person name="da Costa M.S."/>
            <person name="Rainey F.A."/>
            <person name="Empadinhas N."/>
            <person name="Jolivet E."/>
            <person name="Battista J.R."/>
            <person name="Richardson P."/>
        </authorList>
    </citation>
    <scope>NUCLEOTIDE SEQUENCE [LARGE SCALE GENOMIC DNA]</scope>
    <source>
        <strain evidence="4">DSM 9941 / NBRC 16129 / PRD-1</strain>
    </source>
</reference>
<sequence>MISGEARGVRLAPVPPGVRPTSDRVRESLFNALGQFFEGGEVLDLYAGTGALGIEALSRGCDRAVFVEKSPRAAAAIRENLRRTGLEGRARVVVGDAVREMERLLRDGKVFNLIFADPPYRIAPAGAEGLLRRAEALLAPGGRFILESGEEPALAEKGETRRYGGTFVTIFERSEAK</sequence>
<dbReference type="Gene3D" id="3.40.50.150">
    <property type="entry name" value="Vaccinia Virus protein VP39"/>
    <property type="match status" value="1"/>
</dbReference>
<dbReference type="Proteomes" id="UP000006637">
    <property type="component" value="Chromosome"/>
</dbReference>
<keyword evidence="4" id="KW-1185">Reference proteome</keyword>
<dbReference type="EMBL" id="CP000386">
    <property type="protein sequence ID" value="ABG04335.1"/>
    <property type="molecule type" value="Genomic_DNA"/>
</dbReference>
<dbReference type="PANTHER" id="PTHR43542:SF1">
    <property type="entry name" value="METHYLTRANSFERASE"/>
    <property type="match status" value="1"/>
</dbReference>
<evidence type="ECO:0000256" key="2">
    <source>
        <dbReference type="ARBA" id="ARBA00022679"/>
    </source>
</evidence>
<dbReference type="PhylomeDB" id="Q1AW93"/>
<organism evidence="3 4">
    <name type="scientific">Rubrobacter xylanophilus (strain DSM 9941 / JCM 11954 / NBRC 16129 / PRD-1)</name>
    <dbReference type="NCBI Taxonomy" id="266117"/>
    <lineage>
        <taxon>Bacteria</taxon>
        <taxon>Bacillati</taxon>
        <taxon>Actinomycetota</taxon>
        <taxon>Rubrobacteria</taxon>
        <taxon>Rubrobacterales</taxon>
        <taxon>Rubrobacteraceae</taxon>
        <taxon>Rubrobacter</taxon>
    </lineage>
</organism>
<dbReference type="PIRSF" id="PIRSF004553">
    <property type="entry name" value="CHP00095"/>
    <property type="match status" value="1"/>
</dbReference>
<dbReference type="GO" id="GO:0008168">
    <property type="term" value="F:methyltransferase activity"/>
    <property type="evidence" value="ECO:0007669"/>
    <property type="project" value="UniProtKB-KW"/>
</dbReference>